<keyword evidence="1" id="KW-0472">Membrane</keyword>
<accession>A0A931CLW3</accession>
<comment type="caution">
    <text evidence="2">The sequence shown here is derived from an EMBL/GenBank/DDBJ whole genome shotgun (WGS) entry which is preliminary data.</text>
</comment>
<reference evidence="2" key="1">
    <citation type="submission" date="2020-11" db="EMBL/GenBank/DDBJ databases">
        <title>Isolation and identification of active actinomycetes.</title>
        <authorList>
            <person name="Sun X."/>
        </authorList>
    </citation>
    <scope>NUCLEOTIDE SEQUENCE</scope>
    <source>
        <strain evidence="2">NEAU-A11</strain>
    </source>
</reference>
<evidence type="ECO:0000313" key="2">
    <source>
        <dbReference type="EMBL" id="MBG0567325.1"/>
    </source>
</evidence>
<sequence length="180" mass="19251">MSTENRAARMSRLVADKDARVQDHRQRPLPAWLAGRGTRRAIAVLPVLPLAGGLVAGTMADSLARTTVMVVVVTLCVGLLLLLRQASRMLDAVPDRMLDEREVGERDNAHRRAHALTVGLLTVLVLVAIADGVMRKTGGSSLIDGDGWINVTLTAMLVGAMMPAAVLTWRGSEPLDDLDG</sequence>
<keyword evidence="1" id="KW-0812">Transmembrane</keyword>
<dbReference type="AlphaFoldDB" id="A0A931CLW3"/>
<protein>
    <submittedName>
        <fullName evidence="2">Uncharacterized protein</fullName>
    </submittedName>
</protein>
<organism evidence="2 3">
    <name type="scientific">Actinoplanes aureus</name>
    <dbReference type="NCBI Taxonomy" id="2792083"/>
    <lineage>
        <taxon>Bacteria</taxon>
        <taxon>Bacillati</taxon>
        <taxon>Actinomycetota</taxon>
        <taxon>Actinomycetes</taxon>
        <taxon>Micromonosporales</taxon>
        <taxon>Micromonosporaceae</taxon>
        <taxon>Actinoplanes</taxon>
    </lineage>
</organism>
<name>A0A931CLW3_9ACTN</name>
<evidence type="ECO:0000313" key="3">
    <source>
        <dbReference type="Proteomes" id="UP000598146"/>
    </source>
</evidence>
<dbReference type="RefSeq" id="WP_196419096.1">
    <property type="nucleotide sequence ID" value="NZ_JADQTO010000026.1"/>
</dbReference>
<feature type="transmembrane region" description="Helical" evidence="1">
    <location>
        <begin position="41"/>
        <end position="60"/>
    </location>
</feature>
<proteinExistence type="predicted"/>
<feature type="transmembrane region" description="Helical" evidence="1">
    <location>
        <begin position="115"/>
        <end position="135"/>
    </location>
</feature>
<keyword evidence="1" id="KW-1133">Transmembrane helix</keyword>
<dbReference type="EMBL" id="JADQTO010000026">
    <property type="protein sequence ID" value="MBG0567325.1"/>
    <property type="molecule type" value="Genomic_DNA"/>
</dbReference>
<dbReference type="Proteomes" id="UP000598146">
    <property type="component" value="Unassembled WGS sequence"/>
</dbReference>
<evidence type="ECO:0000256" key="1">
    <source>
        <dbReference type="SAM" id="Phobius"/>
    </source>
</evidence>
<feature type="transmembrane region" description="Helical" evidence="1">
    <location>
        <begin position="66"/>
        <end position="83"/>
    </location>
</feature>
<feature type="transmembrane region" description="Helical" evidence="1">
    <location>
        <begin position="147"/>
        <end position="169"/>
    </location>
</feature>
<gene>
    <name evidence="2" type="ORF">I4J89_38335</name>
</gene>
<keyword evidence="3" id="KW-1185">Reference proteome</keyword>